<keyword evidence="2" id="KW-1185">Reference proteome</keyword>
<evidence type="ECO:0000313" key="1">
    <source>
        <dbReference type="EMBL" id="CAD8100629.1"/>
    </source>
</evidence>
<dbReference type="Proteomes" id="UP000688137">
    <property type="component" value="Unassembled WGS sequence"/>
</dbReference>
<accession>A0A8S1PC87</accession>
<sequence>MLGKKFDLIYEKGAFLWAYVSEGLEEFEFSVAREALASIEFDVAPDSTNHNN</sequence>
<dbReference type="EMBL" id="CAJJDM010000116">
    <property type="protein sequence ID" value="CAD8100629.1"/>
    <property type="molecule type" value="Genomic_DNA"/>
</dbReference>
<reference evidence="1" key="1">
    <citation type="submission" date="2021-01" db="EMBL/GenBank/DDBJ databases">
        <authorList>
            <consortium name="Genoscope - CEA"/>
            <person name="William W."/>
        </authorList>
    </citation>
    <scope>NUCLEOTIDE SEQUENCE</scope>
</reference>
<comment type="caution">
    <text evidence="1">The sequence shown here is derived from an EMBL/GenBank/DDBJ whole genome shotgun (WGS) entry which is preliminary data.</text>
</comment>
<evidence type="ECO:0000313" key="2">
    <source>
        <dbReference type="Proteomes" id="UP000688137"/>
    </source>
</evidence>
<gene>
    <name evidence="1" type="ORF">PPRIM_AZ9-3.1.T1130019</name>
</gene>
<protein>
    <submittedName>
        <fullName evidence="1">Uncharacterized protein</fullName>
    </submittedName>
</protein>
<proteinExistence type="predicted"/>
<dbReference type="AlphaFoldDB" id="A0A8S1PC87"/>
<name>A0A8S1PC87_PARPR</name>
<organism evidence="1 2">
    <name type="scientific">Paramecium primaurelia</name>
    <dbReference type="NCBI Taxonomy" id="5886"/>
    <lineage>
        <taxon>Eukaryota</taxon>
        <taxon>Sar</taxon>
        <taxon>Alveolata</taxon>
        <taxon>Ciliophora</taxon>
        <taxon>Intramacronucleata</taxon>
        <taxon>Oligohymenophorea</taxon>
        <taxon>Peniculida</taxon>
        <taxon>Parameciidae</taxon>
        <taxon>Paramecium</taxon>
    </lineage>
</organism>